<evidence type="ECO:0000313" key="1">
    <source>
        <dbReference type="EMBL" id="PJO42125.1"/>
    </source>
</evidence>
<name>A0A2M9Q223_9BACI</name>
<gene>
    <name evidence="1" type="ORF">CWD94_19245</name>
</gene>
<proteinExistence type="predicted"/>
<dbReference type="AlphaFoldDB" id="A0A2M9Q223"/>
<dbReference type="RefSeq" id="WP_100544465.1">
    <property type="nucleotide sequence ID" value="NZ_CP158849.1"/>
</dbReference>
<reference evidence="1 2" key="1">
    <citation type="submission" date="2017-11" db="EMBL/GenBank/DDBJ databases">
        <title>Bacterial isolate from king chilli rhizosphere.</title>
        <authorList>
            <person name="Takhelmayum P."/>
            <person name="Sarangthem I."/>
        </authorList>
    </citation>
    <scope>NUCLEOTIDE SEQUENCE [LARGE SCALE GENOMIC DNA]</scope>
    <source>
        <strain evidence="2">t26</strain>
    </source>
</reference>
<dbReference type="EMBL" id="PHQY01000658">
    <property type="protein sequence ID" value="PJO42125.1"/>
    <property type="molecule type" value="Genomic_DNA"/>
</dbReference>
<organism evidence="1 2">
    <name type="scientific">Lysinibacillus xylanilyticus</name>
    <dbReference type="NCBI Taxonomy" id="582475"/>
    <lineage>
        <taxon>Bacteria</taxon>
        <taxon>Bacillati</taxon>
        <taxon>Bacillota</taxon>
        <taxon>Bacilli</taxon>
        <taxon>Bacillales</taxon>
        <taxon>Bacillaceae</taxon>
        <taxon>Lysinibacillus</taxon>
    </lineage>
</organism>
<dbReference type="Proteomes" id="UP000232101">
    <property type="component" value="Unassembled WGS sequence"/>
</dbReference>
<comment type="caution">
    <text evidence="1">The sequence shown here is derived from an EMBL/GenBank/DDBJ whole genome shotgun (WGS) entry which is preliminary data.</text>
</comment>
<protein>
    <submittedName>
        <fullName evidence="1">Uncharacterized protein</fullName>
    </submittedName>
</protein>
<evidence type="ECO:0000313" key="2">
    <source>
        <dbReference type="Proteomes" id="UP000232101"/>
    </source>
</evidence>
<sequence length="91" mass="10500">MMFPTATLDIENDVSILNSLLTQGIMLPINIPIQSTEEMVEERLLEKSKARYDSCQEYMNEHPGTTLYRLSEIMHSNVSTLESDQKRFGKF</sequence>
<accession>A0A2M9Q223</accession>